<dbReference type="InterPro" id="IPR000182">
    <property type="entry name" value="GNAT_dom"/>
</dbReference>
<dbReference type="Gene3D" id="3.40.630.30">
    <property type="match status" value="1"/>
</dbReference>
<dbReference type="Proteomes" id="UP000252254">
    <property type="component" value="Unassembled WGS sequence"/>
</dbReference>
<dbReference type="Pfam" id="PF00583">
    <property type="entry name" value="Acetyltransf_1"/>
    <property type="match status" value="1"/>
</dbReference>
<dbReference type="InterPro" id="IPR016181">
    <property type="entry name" value="Acyl_CoA_acyltransferase"/>
</dbReference>
<dbReference type="CDD" id="cd04301">
    <property type="entry name" value="NAT_SF"/>
    <property type="match status" value="1"/>
</dbReference>
<sequence length="156" mass="18212">MHQTRWASVDELNIIIDYWIYMANEMSEIDNIPKPDRQKIENTRNLFIRETKKGNLNFRVAVDQKDQIIACTGGLIRQEYAFPLAEEQTTFGWIIAVYTLKPYRNNGLAHRLVEEVCTWLKENGAHRARLWSSSKGIQIYESLGFHSMIDLAKTLH</sequence>
<evidence type="ECO:0000259" key="1">
    <source>
        <dbReference type="PROSITE" id="PS51186"/>
    </source>
</evidence>
<dbReference type="RefSeq" id="WP_245911420.1">
    <property type="nucleotide sequence ID" value="NZ_BAABQN010000012.1"/>
</dbReference>
<keyword evidence="2" id="KW-0808">Transferase</keyword>
<keyword evidence="3" id="KW-1185">Reference proteome</keyword>
<gene>
    <name evidence="2" type="ORF">DES48_10815</name>
</gene>
<evidence type="ECO:0000313" key="2">
    <source>
        <dbReference type="EMBL" id="RBO95307.1"/>
    </source>
</evidence>
<proteinExistence type="predicted"/>
<evidence type="ECO:0000313" key="3">
    <source>
        <dbReference type="Proteomes" id="UP000252254"/>
    </source>
</evidence>
<comment type="caution">
    <text evidence="2">The sequence shown here is derived from an EMBL/GenBank/DDBJ whole genome shotgun (WGS) entry which is preliminary data.</text>
</comment>
<dbReference type="SUPFAM" id="SSF55729">
    <property type="entry name" value="Acyl-CoA N-acyltransferases (Nat)"/>
    <property type="match status" value="1"/>
</dbReference>
<dbReference type="EMBL" id="QNRI01000008">
    <property type="protein sequence ID" value="RBO95307.1"/>
    <property type="molecule type" value="Genomic_DNA"/>
</dbReference>
<name>A0A366DZ40_9BACI</name>
<organism evidence="2 3">
    <name type="scientific">Paraliobacillus ryukyuensis</name>
    <dbReference type="NCBI Taxonomy" id="200904"/>
    <lineage>
        <taxon>Bacteria</taxon>
        <taxon>Bacillati</taxon>
        <taxon>Bacillota</taxon>
        <taxon>Bacilli</taxon>
        <taxon>Bacillales</taxon>
        <taxon>Bacillaceae</taxon>
        <taxon>Paraliobacillus</taxon>
    </lineage>
</organism>
<reference evidence="2 3" key="1">
    <citation type="submission" date="2018-06" db="EMBL/GenBank/DDBJ databases">
        <title>Genomic Encyclopedia of Type Strains, Phase IV (KMG-IV): sequencing the most valuable type-strain genomes for metagenomic binning, comparative biology and taxonomic classification.</title>
        <authorList>
            <person name="Goeker M."/>
        </authorList>
    </citation>
    <scope>NUCLEOTIDE SEQUENCE [LARGE SCALE GENOMIC DNA]</scope>
    <source>
        <strain evidence="2 3">DSM 15140</strain>
    </source>
</reference>
<dbReference type="AlphaFoldDB" id="A0A366DZ40"/>
<accession>A0A366DZ40</accession>
<dbReference type="STRING" id="200904.GCA_900168775_02788"/>
<dbReference type="GO" id="GO:0016747">
    <property type="term" value="F:acyltransferase activity, transferring groups other than amino-acyl groups"/>
    <property type="evidence" value="ECO:0007669"/>
    <property type="project" value="InterPro"/>
</dbReference>
<feature type="domain" description="N-acetyltransferase" evidence="1">
    <location>
        <begin position="16"/>
        <end position="156"/>
    </location>
</feature>
<dbReference type="PROSITE" id="PS51186">
    <property type="entry name" value="GNAT"/>
    <property type="match status" value="1"/>
</dbReference>
<protein>
    <submittedName>
        <fullName evidence="2">Acetyltransferase (GNAT) family protein</fullName>
    </submittedName>
</protein>